<reference evidence="2 3" key="1">
    <citation type="submission" date="2016-10" db="EMBL/GenBank/DDBJ databases">
        <authorList>
            <person name="de Groot N.N."/>
        </authorList>
    </citation>
    <scope>NUCLEOTIDE SEQUENCE [LARGE SCALE GENOMIC DNA]</scope>
    <source>
        <strain evidence="2 3">R-24608</strain>
    </source>
</reference>
<dbReference type="AlphaFoldDB" id="A0A1I7HGV3"/>
<keyword evidence="1" id="KW-0812">Transmembrane</keyword>
<evidence type="ECO:0000313" key="2">
    <source>
        <dbReference type="EMBL" id="SFU59984.1"/>
    </source>
</evidence>
<dbReference type="EMBL" id="FPBX01000010">
    <property type="protein sequence ID" value="SFU59984.1"/>
    <property type="molecule type" value="Genomic_DNA"/>
</dbReference>
<accession>A0A1I7HGV3</accession>
<keyword evidence="1" id="KW-0472">Membrane</keyword>
<organism evidence="2 3">
    <name type="scientific">Paenacidovorax caeni</name>
    <dbReference type="NCBI Taxonomy" id="343013"/>
    <lineage>
        <taxon>Bacteria</taxon>
        <taxon>Pseudomonadati</taxon>
        <taxon>Pseudomonadota</taxon>
        <taxon>Betaproteobacteria</taxon>
        <taxon>Burkholderiales</taxon>
        <taxon>Comamonadaceae</taxon>
        <taxon>Paenacidovorax</taxon>
    </lineage>
</organism>
<evidence type="ECO:0000313" key="3">
    <source>
        <dbReference type="Proteomes" id="UP000183656"/>
    </source>
</evidence>
<dbReference type="OrthoDB" id="6001663at2"/>
<proteinExistence type="predicted"/>
<dbReference type="STRING" id="343013.SAMN04489707_101094"/>
<keyword evidence="1" id="KW-1133">Transmembrane helix</keyword>
<sequence length="81" mass="8997">MDDDSLLFLLALGPASAAGLYWMLYRYYRNTDKSHAFERETAITAQPVSGKDAKAGEVRGTQATAISGNNVGDYRRRVKRL</sequence>
<keyword evidence="3" id="KW-1185">Reference proteome</keyword>
<name>A0A1I7HGV3_9BURK</name>
<dbReference type="Proteomes" id="UP000183656">
    <property type="component" value="Unassembled WGS sequence"/>
</dbReference>
<dbReference type="RefSeq" id="WP_054255085.1">
    <property type="nucleotide sequence ID" value="NZ_CYIG01000004.1"/>
</dbReference>
<protein>
    <submittedName>
        <fullName evidence="2">Uncharacterized protein</fullName>
    </submittedName>
</protein>
<feature type="transmembrane region" description="Helical" evidence="1">
    <location>
        <begin position="6"/>
        <end position="25"/>
    </location>
</feature>
<evidence type="ECO:0000256" key="1">
    <source>
        <dbReference type="SAM" id="Phobius"/>
    </source>
</evidence>
<gene>
    <name evidence="2" type="ORF">SAMN04489707_101094</name>
</gene>